<dbReference type="GO" id="GO:0005524">
    <property type="term" value="F:ATP binding"/>
    <property type="evidence" value="ECO:0007669"/>
    <property type="project" value="UniProtKB-UniRule"/>
</dbReference>
<evidence type="ECO:0000256" key="5">
    <source>
        <dbReference type="ARBA" id="ARBA00022490"/>
    </source>
</evidence>
<dbReference type="SUPFAM" id="SSF55821">
    <property type="entry name" value="YrdC/RibB"/>
    <property type="match status" value="1"/>
</dbReference>
<evidence type="ECO:0000256" key="6">
    <source>
        <dbReference type="ARBA" id="ARBA00022679"/>
    </source>
</evidence>
<protein>
    <recommendedName>
        <fullName evidence="4 13">Threonylcarbamoyl-AMP synthase</fullName>
        <shortName evidence="13">TC-AMP synthase</shortName>
        <ecNumber evidence="3 13">2.7.7.87</ecNumber>
    </recommendedName>
    <alternativeName>
        <fullName evidence="11 13">L-threonylcarbamoyladenylate synthase</fullName>
    </alternativeName>
</protein>
<dbReference type="InterPro" id="IPR038385">
    <property type="entry name" value="Sua5/YwlC_C"/>
</dbReference>
<dbReference type="PANTHER" id="PTHR17490:SF16">
    <property type="entry name" value="THREONYLCARBAMOYL-AMP SYNTHASE"/>
    <property type="match status" value="1"/>
</dbReference>
<feature type="domain" description="YrdC-like" evidence="15">
    <location>
        <begin position="20"/>
        <end position="214"/>
    </location>
</feature>
<evidence type="ECO:0000313" key="16">
    <source>
        <dbReference type="EMBL" id="PJF47825.1"/>
    </source>
</evidence>
<sequence length="368" mass="38791">MGKLATRILPVSDAGSAEGRAAIREAARVIRDGGLVAFPTETVYGLGANALDARAVARIFEAKQRPLNDPLILHIASLDDLTDLTSATAQSDATALGSLVAGLTRAFWPGPLTLVLPRSRNVPPIVSAGLDTVAVRMPDHPVAQALIHASGVPIAAPSANRFGHVSPTTAQHVLDDLNGRIDLVLDSHATSIGVESTVLDLTTAPPRILRPGGVTREQIEHALANIGQRLAPDDPQLLPRIPRNMPLPSPGMLPSHYAPRAQLALCRDTDSLLAQRANFAARGLKTGLLILESQRQACANLHPQFVLGETLSDIARNLYAGLRALDSAGVDVILVTEVPRSGLGEAIADRLARAAAKAVETEANRDHD</sequence>
<dbReference type="GO" id="GO:0008033">
    <property type="term" value="P:tRNA processing"/>
    <property type="evidence" value="ECO:0007669"/>
    <property type="project" value="UniProtKB-KW"/>
</dbReference>
<keyword evidence="9 13" id="KW-0547">Nucleotide-binding</keyword>
<feature type="binding site" evidence="14">
    <location>
        <position position="210"/>
    </location>
    <ligand>
        <name>ATP</name>
        <dbReference type="ChEBI" id="CHEBI:30616"/>
    </ligand>
</feature>
<dbReference type="FunFam" id="3.90.870.10:FF:000009">
    <property type="entry name" value="Threonylcarbamoyl-AMP synthase, putative"/>
    <property type="match status" value="1"/>
</dbReference>
<feature type="binding site" evidence="14">
    <location>
        <position position="196"/>
    </location>
    <ligand>
        <name>ATP</name>
        <dbReference type="ChEBI" id="CHEBI:30616"/>
    </ligand>
</feature>
<evidence type="ECO:0000256" key="7">
    <source>
        <dbReference type="ARBA" id="ARBA00022694"/>
    </source>
</evidence>
<evidence type="ECO:0000256" key="3">
    <source>
        <dbReference type="ARBA" id="ARBA00012584"/>
    </source>
</evidence>
<dbReference type="Pfam" id="PF03481">
    <property type="entry name" value="Sua5_C"/>
    <property type="match status" value="1"/>
</dbReference>
<dbReference type="PANTHER" id="PTHR17490">
    <property type="entry name" value="SUA5"/>
    <property type="match status" value="1"/>
</dbReference>
<dbReference type="GO" id="GO:0061710">
    <property type="term" value="F:L-threonylcarbamoyladenylate synthase"/>
    <property type="evidence" value="ECO:0007669"/>
    <property type="project" value="UniProtKB-EC"/>
</dbReference>
<dbReference type="AlphaFoldDB" id="A0A2M8QDD5"/>
<proteinExistence type="inferred from homology"/>
<feature type="binding site" evidence="14">
    <location>
        <position position="42"/>
    </location>
    <ligand>
        <name>L-threonine</name>
        <dbReference type="ChEBI" id="CHEBI:57926"/>
    </ligand>
</feature>
<gene>
    <name evidence="16" type="ORF">CUN48_06740</name>
</gene>
<dbReference type="Pfam" id="PF01300">
    <property type="entry name" value="Sua5_yciO_yrdC"/>
    <property type="match status" value="1"/>
</dbReference>
<evidence type="ECO:0000313" key="17">
    <source>
        <dbReference type="Proteomes" id="UP000230790"/>
    </source>
</evidence>
<dbReference type="GO" id="GO:0000049">
    <property type="term" value="F:tRNA binding"/>
    <property type="evidence" value="ECO:0007669"/>
    <property type="project" value="TreeGrafter"/>
</dbReference>
<keyword evidence="7 13" id="KW-0819">tRNA processing</keyword>
<comment type="catalytic activity">
    <reaction evidence="12 13">
        <text>L-threonine + hydrogencarbonate + ATP = L-threonylcarbamoyladenylate + diphosphate + H2O</text>
        <dbReference type="Rhea" id="RHEA:36407"/>
        <dbReference type="ChEBI" id="CHEBI:15377"/>
        <dbReference type="ChEBI" id="CHEBI:17544"/>
        <dbReference type="ChEBI" id="CHEBI:30616"/>
        <dbReference type="ChEBI" id="CHEBI:33019"/>
        <dbReference type="ChEBI" id="CHEBI:57926"/>
        <dbReference type="ChEBI" id="CHEBI:73682"/>
        <dbReference type="EC" id="2.7.7.87"/>
    </reaction>
</comment>
<organism evidence="16 17">
    <name type="scientific">Candidatus Thermofonsia Clade 3 bacterium</name>
    <dbReference type="NCBI Taxonomy" id="2364212"/>
    <lineage>
        <taxon>Bacteria</taxon>
        <taxon>Bacillati</taxon>
        <taxon>Chloroflexota</taxon>
        <taxon>Candidatus Thermofontia</taxon>
        <taxon>Candidatus Thermofonsia Clade 3</taxon>
    </lineage>
</organism>
<evidence type="ECO:0000256" key="11">
    <source>
        <dbReference type="ARBA" id="ARBA00029774"/>
    </source>
</evidence>
<dbReference type="PIRSF" id="PIRSF004930">
    <property type="entry name" value="Tln_factor_SUA5"/>
    <property type="match status" value="1"/>
</dbReference>
<dbReference type="InterPro" id="IPR050156">
    <property type="entry name" value="TC-AMP_synthase_SUA5"/>
</dbReference>
<keyword evidence="6 13" id="KW-0808">Transferase</keyword>
<dbReference type="EMBL" id="PGTN01000034">
    <property type="protein sequence ID" value="PJF47825.1"/>
    <property type="molecule type" value="Genomic_DNA"/>
</dbReference>
<feature type="binding site" evidence="14">
    <location>
        <position position="156"/>
    </location>
    <ligand>
        <name>L-threonine</name>
        <dbReference type="ChEBI" id="CHEBI:57926"/>
    </ligand>
</feature>
<evidence type="ECO:0000256" key="8">
    <source>
        <dbReference type="ARBA" id="ARBA00022695"/>
    </source>
</evidence>
<dbReference type="InterPro" id="IPR010923">
    <property type="entry name" value="T(6)A37_SUA5"/>
</dbReference>
<feature type="binding site" evidence="14">
    <location>
        <position position="166"/>
    </location>
    <ligand>
        <name>ATP</name>
        <dbReference type="ChEBI" id="CHEBI:30616"/>
    </ligand>
</feature>
<keyword evidence="8 13" id="KW-0548">Nucleotidyltransferase</keyword>
<feature type="binding site" evidence="14">
    <location>
        <position position="257"/>
    </location>
    <ligand>
        <name>ATP</name>
        <dbReference type="ChEBI" id="CHEBI:30616"/>
    </ligand>
</feature>
<evidence type="ECO:0000259" key="15">
    <source>
        <dbReference type="PROSITE" id="PS51163"/>
    </source>
</evidence>
<dbReference type="Proteomes" id="UP000230790">
    <property type="component" value="Unassembled WGS sequence"/>
</dbReference>
<evidence type="ECO:0000256" key="1">
    <source>
        <dbReference type="ARBA" id="ARBA00004496"/>
    </source>
</evidence>
<name>A0A2M8QDD5_9CHLR</name>
<dbReference type="InterPro" id="IPR005145">
    <property type="entry name" value="Sua5_C"/>
</dbReference>
<feature type="binding site" evidence="14">
    <location>
        <position position="132"/>
    </location>
    <ligand>
        <name>ATP</name>
        <dbReference type="ChEBI" id="CHEBI:30616"/>
    </ligand>
</feature>
<comment type="similarity">
    <text evidence="2 13">Belongs to the SUA5 family.</text>
</comment>
<dbReference type="InterPro" id="IPR017945">
    <property type="entry name" value="DHBP_synth_RibB-like_a/b_dom"/>
</dbReference>
<dbReference type="NCBIfam" id="TIGR00057">
    <property type="entry name" value="L-threonylcarbamoyladenylate synthase"/>
    <property type="match status" value="1"/>
</dbReference>
<keyword evidence="5 13" id="KW-0963">Cytoplasm</keyword>
<feature type="binding site" evidence="14">
    <location>
        <position position="136"/>
    </location>
    <ligand>
        <name>L-threonine</name>
        <dbReference type="ChEBI" id="CHEBI:57926"/>
    </ligand>
</feature>
<feature type="binding site" evidence="14">
    <location>
        <position position="158"/>
    </location>
    <ligand>
        <name>ATP</name>
        <dbReference type="ChEBI" id="CHEBI:30616"/>
    </ligand>
</feature>
<dbReference type="Gene3D" id="3.90.870.10">
    <property type="entry name" value="DHBP synthase"/>
    <property type="match status" value="1"/>
</dbReference>
<keyword evidence="10 13" id="KW-0067">ATP-binding</keyword>
<dbReference type="Gene3D" id="3.40.50.11030">
    <property type="entry name" value="Threonylcarbamoyl-AMP synthase, C-terminal domain"/>
    <property type="match status" value="1"/>
</dbReference>
<evidence type="ECO:0000256" key="13">
    <source>
        <dbReference type="PIRNR" id="PIRNR004930"/>
    </source>
</evidence>
<evidence type="ECO:0000256" key="2">
    <source>
        <dbReference type="ARBA" id="ARBA00007663"/>
    </source>
</evidence>
<dbReference type="EC" id="2.7.7.87" evidence="3 13"/>
<comment type="function">
    <text evidence="13">Required for the formation of a threonylcarbamoyl group on adenosine at position 37 (t(6)A37) in tRNAs that read codons beginning with adenine.</text>
</comment>
<feature type="binding site" evidence="14">
    <location>
        <position position="65"/>
    </location>
    <ligand>
        <name>ATP</name>
        <dbReference type="ChEBI" id="CHEBI:30616"/>
    </ligand>
</feature>
<reference evidence="16 17" key="1">
    <citation type="submission" date="2017-11" db="EMBL/GenBank/DDBJ databases">
        <title>Evolution of Phototrophy in the Chloroflexi Phylum Driven by Horizontal Gene Transfer.</title>
        <authorList>
            <person name="Ward L.M."/>
            <person name="Hemp J."/>
            <person name="Shih P.M."/>
            <person name="Mcglynn S.E."/>
            <person name="Fischer W."/>
        </authorList>
    </citation>
    <scope>NUCLEOTIDE SEQUENCE [LARGE SCALE GENOMIC DNA]</scope>
    <source>
        <strain evidence="16">JP3_7</strain>
    </source>
</reference>
<comment type="caution">
    <text evidence="16">The sequence shown here is derived from an EMBL/GenBank/DDBJ whole genome shotgun (WGS) entry which is preliminary data.</text>
</comment>
<dbReference type="GO" id="GO:0003725">
    <property type="term" value="F:double-stranded RNA binding"/>
    <property type="evidence" value="ECO:0007669"/>
    <property type="project" value="UniProtKB-UniRule"/>
</dbReference>
<accession>A0A2M8QDD5</accession>
<evidence type="ECO:0000256" key="14">
    <source>
        <dbReference type="PIRSR" id="PIRSR004930-1"/>
    </source>
</evidence>
<evidence type="ECO:0000256" key="12">
    <source>
        <dbReference type="ARBA" id="ARBA00048366"/>
    </source>
</evidence>
<feature type="binding site" evidence="14">
    <location>
        <position position="74"/>
    </location>
    <ligand>
        <name>L-threonine</name>
        <dbReference type="ChEBI" id="CHEBI:57926"/>
    </ligand>
</feature>
<dbReference type="GO" id="GO:0006450">
    <property type="term" value="P:regulation of translational fidelity"/>
    <property type="evidence" value="ECO:0007669"/>
    <property type="project" value="TreeGrafter"/>
</dbReference>
<comment type="subcellular location">
    <subcellularLocation>
        <location evidence="1 13">Cytoplasm</location>
    </subcellularLocation>
</comment>
<dbReference type="PROSITE" id="PS51163">
    <property type="entry name" value="YRDC"/>
    <property type="match status" value="1"/>
</dbReference>
<evidence type="ECO:0000256" key="9">
    <source>
        <dbReference type="ARBA" id="ARBA00022741"/>
    </source>
</evidence>
<dbReference type="InterPro" id="IPR006070">
    <property type="entry name" value="Sua5-like_dom"/>
</dbReference>
<dbReference type="GO" id="GO:0005737">
    <property type="term" value="C:cytoplasm"/>
    <property type="evidence" value="ECO:0007669"/>
    <property type="project" value="UniProtKB-SubCell"/>
</dbReference>
<evidence type="ECO:0000256" key="10">
    <source>
        <dbReference type="ARBA" id="ARBA00022840"/>
    </source>
</evidence>
<evidence type="ECO:0000256" key="4">
    <source>
        <dbReference type="ARBA" id="ARBA00015492"/>
    </source>
</evidence>